<protein>
    <submittedName>
        <fullName evidence="5">Helix-turn-helix domain-containing protein</fullName>
    </submittedName>
</protein>
<gene>
    <name evidence="5" type="ORF">FPZ45_23950</name>
</gene>
<dbReference type="PRINTS" id="PR00032">
    <property type="entry name" value="HTHARAC"/>
</dbReference>
<evidence type="ECO:0000256" key="2">
    <source>
        <dbReference type="ARBA" id="ARBA00023125"/>
    </source>
</evidence>
<dbReference type="SMART" id="SM00342">
    <property type="entry name" value="HTH_ARAC"/>
    <property type="match status" value="1"/>
</dbReference>
<keyword evidence="2" id="KW-0238">DNA-binding</keyword>
<dbReference type="PROSITE" id="PS00041">
    <property type="entry name" value="HTH_ARAC_FAMILY_1"/>
    <property type="match status" value="1"/>
</dbReference>
<dbReference type="GO" id="GO:0003700">
    <property type="term" value="F:DNA-binding transcription factor activity"/>
    <property type="evidence" value="ECO:0007669"/>
    <property type="project" value="InterPro"/>
</dbReference>
<dbReference type="InterPro" id="IPR020449">
    <property type="entry name" value="Tscrpt_reg_AraC-type_HTH"/>
</dbReference>
<sequence>MKVILPMYSLNRCRPRCPFLVTCPQIGYTGDNDADRGETTAVNPWHEKIALKTNNPHKIIVGHEEAGTPSHWHEEIEIVHILEGHMNIAINDDTYALKSRDILLISSCAVHRFYPNPAGCGKIILQIGRSVFGDYSEGVFGRRFSSPLLTPEDELHGKLEPIICAILHEWGEGGDGFELIIKARIHDLGAAIIRSVPMEAFSQQERTRQLEQLERLRNVMAYIERDYASDITLQQAANLAGFSSTYFSRFFKEATGAGFVDYVNEFRANVAMSLLQSSHGESVTDIAFQAGFNSIETFNRVFKKVSGLTPSQFRNKK</sequence>
<reference evidence="5 6" key="1">
    <citation type="submission" date="2019-07" db="EMBL/GenBank/DDBJ databases">
        <authorList>
            <person name="Kim J."/>
        </authorList>
    </citation>
    <scope>NUCLEOTIDE SEQUENCE [LARGE SCALE GENOMIC DNA]</scope>
    <source>
        <strain evidence="5 6">G13</strain>
    </source>
</reference>
<dbReference type="InterPro" id="IPR014710">
    <property type="entry name" value="RmlC-like_jellyroll"/>
</dbReference>
<dbReference type="GO" id="GO:0043565">
    <property type="term" value="F:sequence-specific DNA binding"/>
    <property type="evidence" value="ECO:0007669"/>
    <property type="project" value="InterPro"/>
</dbReference>
<dbReference type="OrthoDB" id="9799319at2"/>
<feature type="domain" description="HTH araC/xylS-type" evidence="4">
    <location>
        <begin position="217"/>
        <end position="316"/>
    </location>
</feature>
<dbReference type="InterPro" id="IPR018060">
    <property type="entry name" value="HTH_AraC"/>
</dbReference>
<evidence type="ECO:0000313" key="5">
    <source>
        <dbReference type="EMBL" id="TVX95197.1"/>
    </source>
</evidence>
<dbReference type="EMBL" id="VNJJ01000024">
    <property type="protein sequence ID" value="TVX95197.1"/>
    <property type="molecule type" value="Genomic_DNA"/>
</dbReference>
<dbReference type="Pfam" id="PF07883">
    <property type="entry name" value="Cupin_2"/>
    <property type="match status" value="1"/>
</dbReference>
<evidence type="ECO:0000259" key="4">
    <source>
        <dbReference type="PROSITE" id="PS01124"/>
    </source>
</evidence>
<evidence type="ECO:0000256" key="3">
    <source>
        <dbReference type="ARBA" id="ARBA00023163"/>
    </source>
</evidence>
<accession>A0A559J5N5</accession>
<keyword evidence="1" id="KW-0805">Transcription regulation</keyword>
<dbReference type="PANTHER" id="PTHR43280:SF2">
    <property type="entry name" value="HTH-TYPE TRANSCRIPTIONAL REGULATOR EXSA"/>
    <property type="match status" value="1"/>
</dbReference>
<dbReference type="PROSITE" id="PS01124">
    <property type="entry name" value="HTH_ARAC_FAMILY_2"/>
    <property type="match status" value="1"/>
</dbReference>
<dbReference type="InterPro" id="IPR013096">
    <property type="entry name" value="Cupin_2"/>
</dbReference>
<dbReference type="InterPro" id="IPR009057">
    <property type="entry name" value="Homeodomain-like_sf"/>
</dbReference>
<dbReference type="SUPFAM" id="SSF46689">
    <property type="entry name" value="Homeodomain-like"/>
    <property type="match status" value="2"/>
</dbReference>
<organism evidence="5 6">
    <name type="scientific">Cohnella terricola</name>
    <dbReference type="NCBI Taxonomy" id="1289167"/>
    <lineage>
        <taxon>Bacteria</taxon>
        <taxon>Bacillati</taxon>
        <taxon>Bacillota</taxon>
        <taxon>Bacilli</taxon>
        <taxon>Bacillales</taxon>
        <taxon>Paenibacillaceae</taxon>
        <taxon>Cohnella</taxon>
    </lineage>
</organism>
<comment type="caution">
    <text evidence="5">The sequence shown here is derived from an EMBL/GenBank/DDBJ whole genome shotgun (WGS) entry which is preliminary data.</text>
</comment>
<evidence type="ECO:0000313" key="6">
    <source>
        <dbReference type="Proteomes" id="UP000316330"/>
    </source>
</evidence>
<dbReference type="SUPFAM" id="SSF51182">
    <property type="entry name" value="RmlC-like cupins"/>
    <property type="match status" value="1"/>
</dbReference>
<dbReference type="InterPro" id="IPR018062">
    <property type="entry name" value="HTH_AraC-typ_CS"/>
</dbReference>
<keyword evidence="3" id="KW-0804">Transcription</keyword>
<dbReference type="Pfam" id="PF12833">
    <property type="entry name" value="HTH_18"/>
    <property type="match status" value="1"/>
</dbReference>
<dbReference type="Gene3D" id="2.60.120.10">
    <property type="entry name" value="Jelly Rolls"/>
    <property type="match status" value="1"/>
</dbReference>
<dbReference type="AlphaFoldDB" id="A0A559J5N5"/>
<dbReference type="Proteomes" id="UP000316330">
    <property type="component" value="Unassembled WGS sequence"/>
</dbReference>
<keyword evidence="6" id="KW-1185">Reference proteome</keyword>
<evidence type="ECO:0000256" key="1">
    <source>
        <dbReference type="ARBA" id="ARBA00023015"/>
    </source>
</evidence>
<dbReference type="Gene3D" id="1.10.10.60">
    <property type="entry name" value="Homeodomain-like"/>
    <property type="match status" value="2"/>
</dbReference>
<dbReference type="InterPro" id="IPR011051">
    <property type="entry name" value="RmlC_Cupin_sf"/>
</dbReference>
<name>A0A559J5N5_9BACL</name>
<proteinExistence type="predicted"/>
<dbReference type="PANTHER" id="PTHR43280">
    <property type="entry name" value="ARAC-FAMILY TRANSCRIPTIONAL REGULATOR"/>
    <property type="match status" value="1"/>
</dbReference>